<gene>
    <name evidence="3" type="ORF">SAMN05444141_104399</name>
</gene>
<dbReference type="Pfam" id="PF18054">
    <property type="entry name" value="CEL_III_C"/>
    <property type="match status" value="1"/>
</dbReference>
<dbReference type="RefSeq" id="WP_128647505.1">
    <property type="nucleotide sequence ID" value="NZ_FPBD01000004.1"/>
</dbReference>
<reference evidence="4" key="1">
    <citation type="submission" date="2016-10" db="EMBL/GenBank/DDBJ databases">
        <authorList>
            <person name="Varghese N."/>
            <person name="Submissions S."/>
        </authorList>
    </citation>
    <scope>NUCLEOTIDE SEQUENCE [LARGE SCALE GENOMIC DNA]</scope>
    <source>
        <strain evidence="4">DSM 17465</strain>
    </source>
</reference>
<keyword evidence="1" id="KW-0732">Signal</keyword>
<organism evidence="3 4">
    <name type="scientific">Pseudovibrio denitrificans</name>
    <dbReference type="NCBI Taxonomy" id="258256"/>
    <lineage>
        <taxon>Bacteria</taxon>
        <taxon>Pseudomonadati</taxon>
        <taxon>Pseudomonadota</taxon>
        <taxon>Alphaproteobacteria</taxon>
        <taxon>Hyphomicrobiales</taxon>
        <taxon>Stappiaceae</taxon>
        <taxon>Pseudovibrio</taxon>
    </lineage>
</organism>
<evidence type="ECO:0000313" key="3">
    <source>
        <dbReference type="EMBL" id="SFT91295.1"/>
    </source>
</evidence>
<dbReference type="InterPro" id="IPR041014">
    <property type="entry name" value="CEL_III_C"/>
</dbReference>
<feature type="domain" description="CEL-III C-terminal" evidence="2">
    <location>
        <begin position="256"/>
        <end position="404"/>
    </location>
</feature>
<dbReference type="AlphaFoldDB" id="A0A1I7BVU7"/>
<feature type="chain" id="PRO_5010187743" description="CEL-III C-terminal domain-containing protein" evidence="1">
    <location>
        <begin position="26"/>
        <end position="414"/>
    </location>
</feature>
<evidence type="ECO:0000313" key="4">
    <source>
        <dbReference type="Proteomes" id="UP000183371"/>
    </source>
</evidence>
<name>A0A1I7BVU7_9HYPH</name>
<feature type="signal peptide" evidence="1">
    <location>
        <begin position="1"/>
        <end position="25"/>
    </location>
</feature>
<keyword evidence="4" id="KW-1185">Reference proteome</keyword>
<evidence type="ECO:0000256" key="1">
    <source>
        <dbReference type="SAM" id="SignalP"/>
    </source>
</evidence>
<dbReference type="Proteomes" id="UP000183371">
    <property type="component" value="Unassembled WGS sequence"/>
</dbReference>
<sequence length="414" mass="45726">MLRNLLIASSSALLAQTLVALPVQADSAHQNEEETSWVNCADEGKHCYPDSDGIVTMRYGEGDNYTYILAQGLDRNSCNNFWGNPSDGQNKKCAYTTANLLKVAPERSYFDVAKQGETFSLPDTGKMHWIRYSSGNVWMYTVMSGDRKQTVDCSNDYFNYNPSDGTTKVCQYSKDAYYTLSDNETLTECATEGQNCTPKVGDVVLMRYGTDNQYDWRFMHSADNVYECNNETFGPNPIHETKRCYWMAVAPSATSTFGLWSKVESCQGQGCTISKQLSIGTSRTNTWSTTAEWTSTVTETVEESFEVLGAGGKVSEQVSMSFALSENFQTALSQSVTDTFTATCNPDKHATNRVLFQFQTNTTESCLENGSCSGATYTQDYACISNPPAGYGGPQCVPGYCREDDPLCLEPCAE</sequence>
<dbReference type="EMBL" id="FPBD01000004">
    <property type="protein sequence ID" value="SFT91295.1"/>
    <property type="molecule type" value="Genomic_DNA"/>
</dbReference>
<proteinExistence type="predicted"/>
<protein>
    <recommendedName>
        <fullName evidence="2">CEL-III C-terminal domain-containing protein</fullName>
    </recommendedName>
</protein>
<accession>A0A1I7BVU7</accession>
<evidence type="ECO:0000259" key="2">
    <source>
        <dbReference type="Pfam" id="PF18054"/>
    </source>
</evidence>